<feature type="transmembrane region" description="Helical" evidence="1">
    <location>
        <begin position="90"/>
        <end position="113"/>
    </location>
</feature>
<evidence type="ECO:0008006" key="4">
    <source>
        <dbReference type="Google" id="ProtNLM"/>
    </source>
</evidence>
<dbReference type="EMBL" id="NMVO01000016">
    <property type="protein sequence ID" value="OYO10618.1"/>
    <property type="molecule type" value="Genomic_DNA"/>
</dbReference>
<gene>
    <name evidence="2" type="ORF">CGZ94_16585</name>
</gene>
<feature type="transmembrane region" description="Helical" evidence="1">
    <location>
        <begin position="133"/>
        <end position="153"/>
    </location>
</feature>
<dbReference type="OrthoDB" id="3732080at2"/>
<dbReference type="AlphaFoldDB" id="A0A255G3W6"/>
<dbReference type="InterPro" id="IPR025058">
    <property type="entry name" value="DUF3995"/>
</dbReference>
<feature type="transmembrane region" description="Helical" evidence="1">
    <location>
        <begin position="57"/>
        <end position="78"/>
    </location>
</feature>
<keyword evidence="1" id="KW-0812">Transmembrane</keyword>
<organism evidence="2 3">
    <name type="scientific">Enemella evansiae</name>
    <dbReference type="NCBI Taxonomy" id="2016499"/>
    <lineage>
        <taxon>Bacteria</taxon>
        <taxon>Bacillati</taxon>
        <taxon>Actinomycetota</taxon>
        <taxon>Actinomycetes</taxon>
        <taxon>Propionibacteriales</taxon>
        <taxon>Propionibacteriaceae</taxon>
        <taxon>Enemella</taxon>
    </lineage>
</organism>
<reference evidence="2 3" key="1">
    <citation type="submission" date="2017-07" db="EMBL/GenBank/DDBJ databases">
        <title>Draft whole genome sequences of clinical Proprionibacteriaceae strains.</title>
        <authorList>
            <person name="Bernier A.-M."/>
            <person name="Bernard K."/>
            <person name="Domingo M.-C."/>
        </authorList>
    </citation>
    <scope>NUCLEOTIDE SEQUENCE [LARGE SCALE GENOMIC DNA]</scope>
    <source>
        <strain evidence="2 3">NML 030167</strain>
    </source>
</reference>
<evidence type="ECO:0000313" key="3">
    <source>
        <dbReference type="Proteomes" id="UP000215896"/>
    </source>
</evidence>
<feature type="transmembrane region" description="Helical" evidence="1">
    <location>
        <begin position="12"/>
        <end position="35"/>
    </location>
</feature>
<dbReference type="Proteomes" id="UP000215896">
    <property type="component" value="Unassembled WGS sequence"/>
</dbReference>
<name>A0A255G3W6_9ACTN</name>
<protein>
    <recommendedName>
        <fullName evidence="4">DUF3995 domain-containing protein</fullName>
    </recommendedName>
</protein>
<keyword evidence="3" id="KW-1185">Reference proteome</keyword>
<accession>A0A4V3CFA7</accession>
<proteinExistence type="predicted"/>
<keyword evidence="1" id="KW-1133">Transmembrane helix</keyword>
<evidence type="ECO:0000256" key="1">
    <source>
        <dbReference type="SAM" id="Phobius"/>
    </source>
</evidence>
<accession>A0A255G3W6</accession>
<sequence length="159" mass="17422">MTASPPRSSIRSASPFVVAAIAGVIHGLFSVYWGLGGDWLLETIGARLVNAFEGRRWLLLIVAAVKLGFAVVPLAWTLRGWPRHWIWRIGCELGALSLIVWGGANTVVGHLVLAGVIRPDDGYDRAAMIGHGWLWDPLFVLWGVALLVGLIRLRRPRSI</sequence>
<comment type="caution">
    <text evidence="2">The sequence shown here is derived from an EMBL/GenBank/DDBJ whole genome shotgun (WGS) entry which is preliminary data.</text>
</comment>
<keyword evidence="1" id="KW-0472">Membrane</keyword>
<dbReference type="Pfam" id="PF13160">
    <property type="entry name" value="DUF3995"/>
    <property type="match status" value="1"/>
</dbReference>
<evidence type="ECO:0000313" key="2">
    <source>
        <dbReference type="EMBL" id="OYO10618.1"/>
    </source>
</evidence>